<evidence type="ECO:0000259" key="7">
    <source>
        <dbReference type="Pfam" id="PF20684"/>
    </source>
</evidence>
<reference evidence="8" key="1">
    <citation type="journal article" date="2023" name="Mol. Phylogenet. Evol.">
        <title>Genome-scale phylogeny and comparative genomics of the fungal order Sordariales.</title>
        <authorList>
            <person name="Hensen N."/>
            <person name="Bonometti L."/>
            <person name="Westerberg I."/>
            <person name="Brannstrom I.O."/>
            <person name="Guillou S."/>
            <person name="Cros-Aarteil S."/>
            <person name="Calhoun S."/>
            <person name="Haridas S."/>
            <person name="Kuo A."/>
            <person name="Mondo S."/>
            <person name="Pangilinan J."/>
            <person name="Riley R."/>
            <person name="LaButti K."/>
            <person name="Andreopoulos B."/>
            <person name="Lipzen A."/>
            <person name="Chen C."/>
            <person name="Yan M."/>
            <person name="Daum C."/>
            <person name="Ng V."/>
            <person name="Clum A."/>
            <person name="Steindorff A."/>
            <person name="Ohm R.A."/>
            <person name="Martin F."/>
            <person name="Silar P."/>
            <person name="Natvig D.O."/>
            <person name="Lalanne C."/>
            <person name="Gautier V."/>
            <person name="Ament-Velasquez S.L."/>
            <person name="Kruys A."/>
            <person name="Hutchinson M.I."/>
            <person name="Powell A.J."/>
            <person name="Barry K."/>
            <person name="Miller A.N."/>
            <person name="Grigoriev I.V."/>
            <person name="Debuchy R."/>
            <person name="Gladieux P."/>
            <person name="Hiltunen Thoren M."/>
            <person name="Johannesson H."/>
        </authorList>
    </citation>
    <scope>NUCLEOTIDE SEQUENCE</scope>
    <source>
        <strain evidence="8">CBS 892.96</strain>
    </source>
</reference>
<sequence length="189" mass="20988">MWTGAHCSPGLHTVNFDFMFKCIDIVDLVIFVLPLRFVIKLKLSRRKKVGVSLVFLIGSFGIAAAIVSLYYQVGQRTQTSSSITLAMLTAIIECCNFLMMSCTPALRLFWSHYFGKSAFAARLGLGISMTVPLSKRLKDALGGSGCAQTPIRVTTDHYVELPEVAQAPVTAYTAKNSDQWTSRHMWDRE</sequence>
<evidence type="ECO:0000256" key="1">
    <source>
        <dbReference type="ARBA" id="ARBA00004141"/>
    </source>
</evidence>
<dbReference type="EMBL" id="MU866328">
    <property type="protein sequence ID" value="KAK4173661.1"/>
    <property type="molecule type" value="Genomic_DNA"/>
</dbReference>
<dbReference type="GO" id="GO:0016020">
    <property type="term" value="C:membrane"/>
    <property type="evidence" value="ECO:0007669"/>
    <property type="project" value="UniProtKB-SubCell"/>
</dbReference>
<evidence type="ECO:0000256" key="2">
    <source>
        <dbReference type="ARBA" id="ARBA00022692"/>
    </source>
</evidence>
<keyword evidence="4 6" id="KW-0472">Membrane</keyword>
<keyword evidence="3 6" id="KW-1133">Transmembrane helix</keyword>
<protein>
    <recommendedName>
        <fullName evidence="7">Rhodopsin domain-containing protein</fullName>
    </recommendedName>
</protein>
<feature type="transmembrane region" description="Helical" evidence="6">
    <location>
        <begin position="83"/>
        <end position="106"/>
    </location>
</feature>
<dbReference type="AlphaFoldDB" id="A0AAN7A357"/>
<evidence type="ECO:0000256" key="4">
    <source>
        <dbReference type="ARBA" id="ARBA00023136"/>
    </source>
</evidence>
<evidence type="ECO:0000256" key="6">
    <source>
        <dbReference type="SAM" id="Phobius"/>
    </source>
</evidence>
<proteinExistence type="inferred from homology"/>
<feature type="transmembrane region" description="Helical" evidence="6">
    <location>
        <begin position="51"/>
        <end position="71"/>
    </location>
</feature>
<evidence type="ECO:0000256" key="3">
    <source>
        <dbReference type="ARBA" id="ARBA00022989"/>
    </source>
</evidence>
<feature type="domain" description="Rhodopsin" evidence="7">
    <location>
        <begin position="25"/>
        <end position="110"/>
    </location>
</feature>
<organism evidence="8 9">
    <name type="scientific">Triangularia setosa</name>
    <dbReference type="NCBI Taxonomy" id="2587417"/>
    <lineage>
        <taxon>Eukaryota</taxon>
        <taxon>Fungi</taxon>
        <taxon>Dikarya</taxon>
        <taxon>Ascomycota</taxon>
        <taxon>Pezizomycotina</taxon>
        <taxon>Sordariomycetes</taxon>
        <taxon>Sordariomycetidae</taxon>
        <taxon>Sordariales</taxon>
        <taxon>Podosporaceae</taxon>
        <taxon>Triangularia</taxon>
    </lineage>
</organism>
<evidence type="ECO:0000313" key="9">
    <source>
        <dbReference type="Proteomes" id="UP001302321"/>
    </source>
</evidence>
<evidence type="ECO:0000313" key="8">
    <source>
        <dbReference type="EMBL" id="KAK4173661.1"/>
    </source>
</evidence>
<comment type="similarity">
    <text evidence="5">Belongs to the SAT4 family.</text>
</comment>
<keyword evidence="2 6" id="KW-0812">Transmembrane</keyword>
<dbReference type="Pfam" id="PF20684">
    <property type="entry name" value="Fung_rhodopsin"/>
    <property type="match status" value="1"/>
</dbReference>
<evidence type="ECO:0000256" key="5">
    <source>
        <dbReference type="ARBA" id="ARBA00038359"/>
    </source>
</evidence>
<name>A0AAN7A357_9PEZI</name>
<feature type="transmembrane region" description="Helical" evidence="6">
    <location>
        <begin position="18"/>
        <end position="39"/>
    </location>
</feature>
<dbReference type="InterPro" id="IPR049326">
    <property type="entry name" value="Rhodopsin_dom_fungi"/>
</dbReference>
<accession>A0AAN7A357</accession>
<comment type="caution">
    <text evidence="8">The sequence shown here is derived from an EMBL/GenBank/DDBJ whole genome shotgun (WGS) entry which is preliminary data.</text>
</comment>
<dbReference type="Proteomes" id="UP001302321">
    <property type="component" value="Unassembled WGS sequence"/>
</dbReference>
<dbReference type="InterPro" id="IPR052337">
    <property type="entry name" value="SAT4-like"/>
</dbReference>
<dbReference type="PANTHER" id="PTHR33048:SF47">
    <property type="entry name" value="INTEGRAL MEMBRANE PROTEIN-RELATED"/>
    <property type="match status" value="1"/>
</dbReference>
<comment type="subcellular location">
    <subcellularLocation>
        <location evidence="1">Membrane</location>
        <topology evidence="1">Multi-pass membrane protein</topology>
    </subcellularLocation>
</comment>
<dbReference type="PANTHER" id="PTHR33048">
    <property type="entry name" value="PTH11-LIKE INTEGRAL MEMBRANE PROTEIN (AFU_ORTHOLOGUE AFUA_5G11245)"/>
    <property type="match status" value="1"/>
</dbReference>
<keyword evidence="9" id="KW-1185">Reference proteome</keyword>
<gene>
    <name evidence="8" type="ORF">QBC36DRAFT_348572</name>
</gene>
<reference evidence="8" key="2">
    <citation type="submission" date="2023-05" db="EMBL/GenBank/DDBJ databases">
        <authorList>
            <consortium name="Lawrence Berkeley National Laboratory"/>
            <person name="Steindorff A."/>
            <person name="Hensen N."/>
            <person name="Bonometti L."/>
            <person name="Westerberg I."/>
            <person name="Brannstrom I.O."/>
            <person name="Guillou S."/>
            <person name="Cros-Aarteil S."/>
            <person name="Calhoun S."/>
            <person name="Haridas S."/>
            <person name="Kuo A."/>
            <person name="Mondo S."/>
            <person name="Pangilinan J."/>
            <person name="Riley R."/>
            <person name="Labutti K."/>
            <person name="Andreopoulos B."/>
            <person name="Lipzen A."/>
            <person name="Chen C."/>
            <person name="Yanf M."/>
            <person name="Daum C."/>
            <person name="Ng V."/>
            <person name="Clum A."/>
            <person name="Ohm R."/>
            <person name="Martin F."/>
            <person name="Silar P."/>
            <person name="Natvig D."/>
            <person name="Lalanne C."/>
            <person name="Gautier V."/>
            <person name="Ament-Velasquez S.L."/>
            <person name="Kruys A."/>
            <person name="Hutchinson M.I."/>
            <person name="Powell A.J."/>
            <person name="Barry K."/>
            <person name="Miller A.N."/>
            <person name="Grigoriev I.V."/>
            <person name="Debuchy R."/>
            <person name="Gladieux P."/>
            <person name="Thoren M.H."/>
            <person name="Johannesson H."/>
        </authorList>
    </citation>
    <scope>NUCLEOTIDE SEQUENCE</scope>
    <source>
        <strain evidence="8">CBS 892.96</strain>
    </source>
</reference>